<feature type="transmembrane region" description="Helical" evidence="12">
    <location>
        <begin position="30"/>
        <end position="48"/>
    </location>
</feature>
<comment type="subcellular location">
    <subcellularLocation>
        <location evidence="1">Endomembrane system</location>
        <topology evidence="1">Multi-pass membrane protein</topology>
    </subcellularLocation>
    <subcellularLocation>
        <location evidence="11">Membrane</location>
        <topology evidence="11">Multi-pass membrane protein</topology>
    </subcellularLocation>
</comment>
<feature type="transmembrane region" description="Helical" evidence="12">
    <location>
        <begin position="6"/>
        <end position="23"/>
    </location>
</feature>
<dbReference type="GO" id="GO:0015990">
    <property type="term" value="P:electron transport coupled proton transport"/>
    <property type="evidence" value="ECO:0007669"/>
    <property type="project" value="TreeGrafter"/>
</dbReference>
<dbReference type="GO" id="GO:0016020">
    <property type="term" value="C:membrane"/>
    <property type="evidence" value="ECO:0007669"/>
    <property type="project" value="UniProtKB-SubCell"/>
</dbReference>
<keyword evidence="15" id="KW-1185">Reference proteome</keyword>
<dbReference type="GO" id="GO:0048039">
    <property type="term" value="F:ubiquinone binding"/>
    <property type="evidence" value="ECO:0007669"/>
    <property type="project" value="TreeGrafter"/>
</dbReference>
<comment type="function">
    <text evidence="7">NDH-1 shuttles electrons from NADH, via FMN and iron-sulfur (Fe-S) centers, to quinones in the respiratory chain. Couples the redox reaction to proton translocation (for every two electrons transferred, four hydrogen ions are translocated across the cytoplasmic membrane), and thus conserves the redox energy in a proton gradient.</text>
</comment>
<feature type="transmembrane region" description="Helical" evidence="12">
    <location>
        <begin position="138"/>
        <end position="157"/>
    </location>
</feature>
<dbReference type="InterPro" id="IPR001750">
    <property type="entry name" value="ND/Mrp_TM"/>
</dbReference>
<feature type="transmembrane region" description="Helical" evidence="12">
    <location>
        <begin position="113"/>
        <end position="132"/>
    </location>
</feature>
<feature type="domain" description="NADH:quinone oxidoreductase/Mrp antiporter transmembrane" evidence="13">
    <location>
        <begin position="134"/>
        <end position="433"/>
    </location>
</feature>
<dbReference type="InterPro" id="IPR010227">
    <property type="entry name" value="NADH_Q_OxRdtase_chainM/4"/>
</dbReference>
<dbReference type="Proteomes" id="UP000077654">
    <property type="component" value="Chromosome"/>
</dbReference>
<dbReference type="PANTHER" id="PTHR43507">
    <property type="entry name" value="NADH-UBIQUINONE OXIDOREDUCTASE CHAIN 4"/>
    <property type="match status" value="1"/>
</dbReference>
<dbReference type="GO" id="GO:0008137">
    <property type="term" value="F:NADH dehydrogenase (ubiquinone) activity"/>
    <property type="evidence" value="ECO:0007669"/>
    <property type="project" value="InterPro"/>
</dbReference>
<dbReference type="GO" id="GO:0003954">
    <property type="term" value="F:NADH dehydrogenase activity"/>
    <property type="evidence" value="ECO:0007669"/>
    <property type="project" value="TreeGrafter"/>
</dbReference>
<feature type="transmembrane region" description="Helical" evidence="12">
    <location>
        <begin position="384"/>
        <end position="403"/>
    </location>
</feature>
<dbReference type="OrthoDB" id="9768329at2"/>
<name>A0A172WDC7_BUCSC</name>
<comment type="subunit">
    <text evidence="8">Composed of 13 different subunits. Subunits NuoA, H, J, K, L, M, N constitute the membrane sector of the complex.</text>
</comment>
<feature type="transmembrane region" description="Helical" evidence="12">
    <location>
        <begin position="468"/>
        <end position="488"/>
    </location>
</feature>
<evidence type="ECO:0000259" key="13">
    <source>
        <dbReference type="Pfam" id="PF00361"/>
    </source>
</evidence>
<evidence type="ECO:0000256" key="2">
    <source>
        <dbReference type="ARBA" id="ARBA00009025"/>
    </source>
</evidence>
<feature type="transmembrane region" description="Helical" evidence="12">
    <location>
        <begin position="317"/>
        <end position="334"/>
    </location>
</feature>
<dbReference type="Pfam" id="PF00361">
    <property type="entry name" value="Proton_antipo_M"/>
    <property type="match status" value="1"/>
</dbReference>
<keyword evidence="6 12" id="KW-0472">Membrane</keyword>
<feature type="transmembrane region" description="Helical" evidence="12">
    <location>
        <begin position="252"/>
        <end position="275"/>
    </location>
</feature>
<feature type="transmembrane region" description="Helical" evidence="12">
    <location>
        <begin position="340"/>
        <end position="363"/>
    </location>
</feature>
<feature type="transmembrane region" description="Helical" evidence="12">
    <location>
        <begin position="177"/>
        <end position="200"/>
    </location>
</feature>
<proteinExistence type="inferred from homology"/>
<evidence type="ECO:0000256" key="8">
    <source>
        <dbReference type="ARBA" id="ARBA00025811"/>
    </source>
</evidence>
<dbReference type="EMBL" id="CP011299">
    <property type="protein sequence ID" value="ANF16961.1"/>
    <property type="molecule type" value="Genomic_DNA"/>
</dbReference>
<accession>A0A172WDC7</accession>
<feature type="transmembrane region" description="Helical" evidence="12">
    <location>
        <begin position="86"/>
        <end position="106"/>
    </location>
</feature>
<evidence type="ECO:0000256" key="12">
    <source>
        <dbReference type="SAM" id="Phobius"/>
    </source>
</evidence>
<dbReference type="GO" id="GO:0042773">
    <property type="term" value="P:ATP synthesis coupled electron transport"/>
    <property type="evidence" value="ECO:0007669"/>
    <property type="project" value="InterPro"/>
</dbReference>
<feature type="transmembrane region" description="Helical" evidence="12">
    <location>
        <begin position="423"/>
        <end position="447"/>
    </location>
</feature>
<protein>
    <recommendedName>
        <fullName evidence="3">NADH-quinone oxidoreductase subunit M</fullName>
    </recommendedName>
    <alternativeName>
        <fullName evidence="9">NADH dehydrogenase I subunit M</fullName>
    </alternativeName>
    <alternativeName>
        <fullName evidence="10">NDH-1 subunit M</fullName>
    </alternativeName>
</protein>
<sequence length="512" mass="58668">MLLPIFIIVPFLGGIFCWIFEKYYVKISHYISLILMVSMLILSVSLLFQNSVVSLRSFYEPNWDFEYKSDWIPRFGIAFHLAADKLSIIMLILTSFLGVISTLCSWDKIKKNIGFFYLNLLWILSFSMGIFLSIDLFLFFFFWEIVIFPTYFMMIFWGREENGKNVFSKRFSAANKFFMYSQCSGLILLFSILFLVHANYASTHILSFDYNVLRYTTLNFFLEIFIMIGFFLSFCIKIPIVPFHGWLPDFHTFSPIVGSLDILGILIKTAVYALLRFNVVFFPHSSSSFSSIFMWLGVITVFYSLFVAFSQTDIKRLISYISISHAGFILIAIYSADKIAYQGIVLQIVSCALSTAALYCLVGQLFKYTNTCDIRNMGGLWSKINWIPGFFLFFSFANLGIPGTGNFVGEFMILLGTFNNNSFLVGISSFSLIISALCSLIMVQKIYFGSCSQNKNFNSIQNLSLREILISFSLLVTLIFIGLYPNIILNISELPLNDIRATFSNFILTTRL</sequence>
<dbReference type="NCBIfam" id="TIGR01972">
    <property type="entry name" value="NDH_I_M"/>
    <property type="match status" value="1"/>
</dbReference>
<dbReference type="STRING" id="118110.XW81_00780"/>
<evidence type="ECO:0000256" key="6">
    <source>
        <dbReference type="ARBA" id="ARBA00023136"/>
    </source>
</evidence>
<evidence type="ECO:0000256" key="10">
    <source>
        <dbReference type="ARBA" id="ARBA00032798"/>
    </source>
</evidence>
<evidence type="ECO:0000256" key="11">
    <source>
        <dbReference type="RuleBase" id="RU000320"/>
    </source>
</evidence>
<gene>
    <name evidence="14" type="ORF">XW81_00780</name>
</gene>
<dbReference type="GO" id="GO:0012505">
    <property type="term" value="C:endomembrane system"/>
    <property type="evidence" value="ECO:0007669"/>
    <property type="project" value="UniProtKB-SubCell"/>
</dbReference>
<evidence type="ECO:0000256" key="5">
    <source>
        <dbReference type="ARBA" id="ARBA00022989"/>
    </source>
</evidence>
<organism evidence="14 15">
    <name type="scientific">Buchnera aphidicola subsp. Schlechtendalia chinensis</name>
    <dbReference type="NCBI Taxonomy" id="118110"/>
    <lineage>
        <taxon>Bacteria</taxon>
        <taxon>Pseudomonadati</taxon>
        <taxon>Pseudomonadota</taxon>
        <taxon>Gammaproteobacteria</taxon>
        <taxon>Enterobacterales</taxon>
        <taxon>Erwiniaceae</taxon>
        <taxon>Buchnera</taxon>
    </lineage>
</organism>
<evidence type="ECO:0000256" key="7">
    <source>
        <dbReference type="ARBA" id="ARBA00025189"/>
    </source>
</evidence>
<comment type="similarity">
    <text evidence="2">Belongs to the complex I subunit 4 family.</text>
</comment>
<evidence type="ECO:0000256" key="9">
    <source>
        <dbReference type="ARBA" id="ARBA00031584"/>
    </source>
</evidence>
<evidence type="ECO:0000313" key="15">
    <source>
        <dbReference type="Proteomes" id="UP000077654"/>
    </source>
</evidence>
<dbReference type="RefSeq" id="WP_075473991.1">
    <property type="nucleotide sequence ID" value="NZ_CP011299.1"/>
</dbReference>
<dbReference type="AlphaFoldDB" id="A0A172WDC7"/>
<keyword evidence="4 11" id="KW-0812">Transmembrane</keyword>
<evidence type="ECO:0000256" key="3">
    <source>
        <dbReference type="ARBA" id="ARBA00019906"/>
    </source>
</evidence>
<reference evidence="14 15" key="1">
    <citation type="submission" date="2015-04" db="EMBL/GenBank/DDBJ databases">
        <title>Buchnera aphidicola assembly.</title>
        <authorList>
            <person name="Zhang Y."/>
        </authorList>
    </citation>
    <scope>NUCLEOTIDE SEQUENCE [LARGE SCALE GENOMIC DNA]</scope>
    <source>
        <strain evidence="14 15">SC</strain>
    </source>
</reference>
<dbReference type="PANTHER" id="PTHR43507:SF1">
    <property type="entry name" value="NADH-UBIQUINONE OXIDOREDUCTASE CHAIN 4"/>
    <property type="match status" value="1"/>
</dbReference>
<evidence type="ECO:0000256" key="1">
    <source>
        <dbReference type="ARBA" id="ARBA00004127"/>
    </source>
</evidence>
<keyword evidence="5 12" id="KW-1133">Transmembrane helix</keyword>
<dbReference type="InterPro" id="IPR003918">
    <property type="entry name" value="NADH_UbQ_OxRdtase"/>
</dbReference>
<dbReference type="PATRIC" id="fig|118110.3.peg.152"/>
<feature type="transmembrane region" description="Helical" evidence="12">
    <location>
        <begin position="287"/>
        <end position="310"/>
    </location>
</feature>
<evidence type="ECO:0000256" key="4">
    <source>
        <dbReference type="ARBA" id="ARBA00022692"/>
    </source>
</evidence>
<dbReference type="PRINTS" id="PR01437">
    <property type="entry name" value="NUOXDRDTASE4"/>
</dbReference>
<feature type="transmembrane region" description="Helical" evidence="12">
    <location>
        <begin position="220"/>
        <end position="240"/>
    </location>
</feature>
<evidence type="ECO:0000313" key="14">
    <source>
        <dbReference type="EMBL" id="ANF16961.1"/>
    </source>
</evidence>